<evidence type="ECO:0000313" key="1">
    <source>
        <dbReference type="EMBL" id="KAJ0206042.1"/>
    </source>
</evidence>
<dbReference type="AlphaFoldDB" id="A0A9R1XFF7"/>
<name>A0A9R1XFF7_LACSA</name>
<dbReference type="Proteomes" id="UP000235145">
    <property type="component" value="Unassembled WGS sequence"/>
</dbReference>
<dbReference type="EMBL" id="NBSK02000005">
    <property type="protein sequence ID" value="KAJ0206042.1"/>
    <property type="molecule type" value="Genomic_DNA"/>
</dbReference>
<proteinExistence type="predicted"/>
<protein>
    <submittedName>
        <fullName evidence="1">Uncharacterized protein</fullName>
    </submittedName>
</protein>
<organism evidence="1 2">
    <name type="scientific">Lactuca sativa</name>
    <name type="common">Garden lettuce</name>
    <dbReference type="NCBI Taxonomy" id="4236"/>
    <lineage>
        <taxon>Eukaryota</taxon>
        <taxon>Viridiplantae</taxon>
        <taxon>Streptophyta</taxon>
        <taxon>Embryophyta</taxon>
        <taxon>Tracheophyta</taxon>
        <taxon>Spermatophyta</taxon>
        <taxon>Magnoliopsida</taxon>
        <taxon>eudicotyledons</taxon>
        <taxon>Gunneridae</taxon>
        <taxon>Pentapetalae</taxon>
        <taxon>asterids</taxon>
        <taxon>campanulids</taxon>
        <taxon>Asterales</taxon>
        <taxon>Asteraceae</taxon>
        <taxon>Cichorioideae</taxon>
        <taxon>Cichorieae</taxon>
        <taxon>Lactucinae</taxon>
        <taxon>Lactuca</taxon>
    </lineage>
</organism>
<keyword evidence="2" id="KW-1185">Reference proteome</keyword>
<reference evidence="1 2" key="1">
    <citation type="journal article" date="2017" name="Nat. Commun.">
        <title>Genome assembly with in vitro proximity ligation data and whole-genome triplication in lettuce.</title>
        <authorList>
            <person name="Reyes-Chin-Wo S."/>
            <person name="Wang Z."/>
            <person name="Yang X."/>
            <person name="Kozik A."/>
            <person name="Arikit S."/>
            <person name="Song C."/>
            <person name="Xia L."/>
            <person name="Froenicke L."/>
            <person name="Lavelle D.O."/>
            <person name="Truco M.J."/>
            <person name="Xia R."/>
            <person name="Zhu S."/>
            <person name="Xu C."/>
            <person name="Xu H."/>
            <person name="Xu X."/>
            <person name="Cox K."/>
            <person name="Korf I."/>
            <person name="Meyers B.C."/>
            <person name="Michelmore R.W."/>
        </authorList>
    </citation>
    <scope>NUCLEOTIDE SEQUENCE [LARGE SCALE GENOMIC DNA]</scope>
    <source>
        <strain evidence="2">cv. Salinas</strain>
        <tissue evidence="1">Seedlings</tissue>
    </source>
</reference>
<evidence type="ECO:0000313" key="2">
    <source>
        <dbReference type="Proteomes" id="UP000235145"/>
    </source>
</evidence>
<gene>
    <name evidence="1" type="ORF">LSAT_V11C500289530</name>
</gene>
<sequence>MFFFIDTHKKSIPAIDNLLKLVTAIAVTDGFSTSGDSCASGNFTSHDFYIFLLLICAVFLEKSDEIGLPSWYVLFSANVDMG</sequence>
<comment type="caution">
    <text evidence="1">The sequence shown here is derived from an EMBL/GenBank/DDBJ whole genome shotgun (WGS) entry which is preliminary data.</text>
</comment>
<accession>A0A9R1XFF7</accession>